<feature type="transmembrane region" description="Helical" evidence="6">
    <location>
        <begin position="231"/>
        <end position="249"/>
    </location>
</feature>
<dbReference type="EMBL" id="JBHRSJ010000002">
    <property type="protein sequence ID" value="MFC2971069.1"/>
    <property type="molecule type" value="Genomic_DNA"/>
</dbReference>
<proteinExistence type="predicted"/>
<keyword evidence="3 6" id="KW-0812">Transmembrane</keyword>
<evidence type="ECO:0000256" key="5">
    <source>
        <dbReference type="ARBA" id="ARBA00023136"/>
    </source>
</evidence>
<evidence type="ECO:0000313" key="8">
    <source>
        <dbReference type="Proteomes" id="UP001595457"/>
    </source>
</evidence>
<evidence type="ECO:0000313" key="7">
    <source>
        <dbReference type="EMBL" id="MFC2971069.1"/>
    </source>
</evidence>
<keyword evidence="5 6" id="KW-0472">Membrane</keyword>
<feature type="transmembrane region" description="Helical" evidence="6">
    <location>
        <begin position="60"/>
        <end position="78"/>
    </location>
</feature>
<protein>
    <submittedName>
        <fullName evidence="7">Cytochrome c oxidase assembly protein</fullName>
    </submittedName>
</protein>
<dbReference type="RefSeq" id="WP_377812654.1">
    <property type="nucleotide sequence ID" value="NZ_JBHRSJ010000002.1"/>
</dbReference>
<reference evidence="8" key="1">
    <citation type="journal article" date="2019" name="Int. J. Syst. Evol. Microbiol.">
        <title>The Global Catalogue of Microorganisms (GCM) 10K type strain sequencing project: providing services to taxonomists for standard genome sequencing and annotation.</title>
        <authorList>
            <consortium name="The Broad Institute Genomics Platform"/>
            <consortium name="The Broad Institute Genome Sequencing Center for Infectious Disease"/>
            <person name="Wu L."/>
            <person name="Ma J."/>
        </authorList>
    </citation>
    <scope>NUCLEOTIDE SEQUENCE [LARGE SCALE GENOMIC DNA]</scope>
    <source>
        <strain evidence="8">KCTC 62195</strain>
    </source>
</reference>
<evidence type="ECO:0000256" key="2">
    <source>
        <dbReference type="ARBA" id="ARBA00022475"/>
    </source>
</evidence>
<evidence type="ECO:0000256" key="1">
    <source>
        <dbReference type="ARBA" id="ARBA00004651"/>
    </source>
</evidence>
<keyword evidence="2" id="KW-1003">Cell membrane</keyword>
<keyword evidence="8" id="KW-1185">Reference proteome</keyword>
<comment type="caution">
    <text evidence="7">The sequence shown here is derived from an EMBL/GenBank/DDBJ whole genome shotgun (WGS) entry which is preliminary data.</text>
</comment>
<accession>A0ABV7ANN2</accession>
<feature type="transmembrane region" description="Helical" evidence="6">
    <location>
        <begin position="195"/>
        <end position="219"/>
    </location>
</feature>
<dbReference type="Pfam" id="PF09678">
    <property type="entry name" value="Caa3_CtaG"/>
    <property type="match status" value="1"/>
</dbReference>
<keyword evidence="4 6" id="KW-1133">Transmembrane helix</keyword>
<evidence type="ECO:0000256" key="3">
    <source>
        <dbReference type="ARBA" id="ARBA00022692"/>
    </source>
</evidence>
<evidence type="ECO:0000256" key="4">
    <source>
        <dbReference type="ARBA" id="ARBA00022989"/>
    </source>
</evidence>
<comment type="subcellular location">
    <subcellularLocation>
        <location evidence="1">Cell membrane</location>
        <topology evidence="1">Multi-pass membrane protein</topology>
    </subcellularLocation>
</comment>
<evidence type="ECO:0000256" key="6">
    <source>
        <dbReference type="SAM" id="Phobius"/>
    </source>
</evidence>
<dbReference type="Proteomes" id="UP001595457">
    <property type="component" value="Unassembled WGS sequence"/>
</dbReference>
<feature type="transmembrane region" description="Helical" evidence="6">
    <location>
        <begin position="30"/>
        <end position="48"/>
    </location>
</feature>
<name>A0ABV7ANN2_9GAMM</name>
<sequence>MRLSVAVALWLLPALARAHGLFDERLAPRLPSLLGALLLAVAWLGHAAGCRRRPPPARRFWAFQLALLLSVLALFGPLDERAESSAALHMIQHMLLMLAIAPLLALARPLTQWRRLGGRPLAPAWRALARLARRPPACAALHGAAIWIWHAPGPYRLALEQPWWHVGEHACLLGSAWLFWWSVLQAGPRERGRALLALLLTGMHTGLLGALLTFARLPLYRDGGALADQQLAGLLMWVPGGLVYLLAAADCARRGLRRIGHGRPESGYSQGRGDDSS</sequence>
<gene>
    <name evidence="7" type="ORF">ACFOJE_02405</name>
</gene>
<organism evidence="7 8">
    <name type="scientific">Azotobacter bryophylli</name>
    <dbReference type="NCBI Taxonomy" id="1986537"/>
    <lineage>
        <taxon>Bacteria</taxon>
        <taxon>Pseudomonadati</taxon>
        <taxon>Pseudomonadota</taxon>
        <taxon>Gammaproteobacteria</taxon>
        <taxon>Pseudomonadales</taxon>
        <taxon>Pseudomonadaceae</taxon>
        <taxon>Azotobacter</taxon>
    </lineage>
</organism>
<feature type="transmembrane region" description="Helical" evidence="6">
    <location>
        <begin position="90"/>
        <end position="110"/>
    </location>
</feature>
<dbReference type="InterPro" id="IPR019108">
    <property type="entry name" value="Caa3_assmbl_CtaG-rel"/>
</dbReference>